<reference evidence="1" key="1">
    <citation type="journal article" date="2025" name="Int. J. Syst. Evol. Microbiol.">
        <title>Streptomyces citrinus sp. nov., with yellow diffusible pigment.</title>
        <authorList>
            <person name="He Y."/>
            <person name="Yang E."/>
            <person name="Xu J."/>
            <person name="Sun Y."/>
            <person name="Sun L."/>
        </authorList>
    </citation>
    <scope>NUCLEOTIDE SEQUENCE</scope>
    <source>
        <strain evidence="1">Q6</strain>
    </source>
</reference>
<sequence>MNSTERYSDYEHLAFHRDGHVLTVELNRPDDYNAIHIPLHSELARVFAEIRKDDEVRAVVLTGRGKAFSAGGNVLKGPRPGAGPVLDAFFKDARKIITDLLEVPQPVIAAINGPAVGLGATLALLCDITLMSRTAVISDPHVTVGVVAGDGGLIAWPWLVGMARAKEYLLTGDKLGAAEAERIGLVNRVVEPEQLLDEAQALAARLAGGTVRAIQGTKQALNRIWLDTAHLTLDAALATEKECFASGDHQRAVDVFRAAHAEAKAAKAAKALTEATA</sequence>
<evidence type="ECO:0000313" key="2">
    <source>
        <dbReference type="Proteomes" id="UP001432251"/>
    </source>
</evidence>
<proteinExistence type="predicted"/>
<protein>
    <submittedName>
        <fullName evidence="1">Enoyl-CoA hydratase-related protein</fullName>
    </submittedName>
</protein>
<dbReference type="Proteomes" id="UP001432251">
    <property type="component" value="Chromosome"/>
</dbReference>
<dbReference type="EMBL" id="CP146022">
    <property type="protein sequence ID" value="WWQ68432.1"/>
    <property type="molecule type" value="Genomic_DNA"/>
</dbReference>
<keyword evidence="2" id="KW-1185">Reference proteome</keyword>
<accession>A0ACD5AMK5</accession>
<organism evidence="1 2">
    <name type="scientific">Streptomyces citrinus</name>
    <dbReference type="NCBI Taxonomy" id="3118173"/>
    <lineage>
        <taxon>Bacteria</taxon>
        <taxon>Bacillati</taxon>
        <taxon>Actinomycetota</taxon>
        <taxon>Actinomycetes</taxon>
        <taxon>Kitasatosporales</taxon>
        <taxon>Streptomycetaceae</taxon>
        <taxon>Streptomyces</taxon>
    </lineage>
</organism>
<name>A0ACD5AMK5_9ACTN</name>
<evidence type="ECO:0000313" key="1">
    <source>
        <dbReference type="EMBL" id="WWQ68432.1"/>
    </source>
</evidence>
<gene>
    <name evidence="1" type="ORF">V2W30_37260</name>
</gene>